<protein>
    <submittedName>
        <fullName evidence="2">Uncharacterized protein</fullName>
    </submittedName>
</protein>
<organism evidence="2 3">
    <name type="scientific">Psilocybe cf. subviscida</name>
    <dbReference type="NCBI Taxonomy" id="2480587"/>
    <lineage>
        <taxon>Eukaryota</taxon>
        <taxon>Fungi</taxon>
        <taxon>Dikarya</taxon>
        <taxon>Basidiomycota</taxon>
        <taxon>Agaricomycotina</taxon>
        <taxon>Agaricomycetes</taxon>
        <taxon>Agaricomycetidae</taxon>
        <taxon>Agaricales</taxon>
        <taxon>Agaricineae</taxon>
        <taxon>Strophariaceae</taxon>
        <taxon>Psilocybe</taxon>
    </lineage>
</organism>
<keyword evidence="1" id="KW-0472">Membrane</keyword>
<feature type="transmembrane region" description="Helical" evidence="1">
    <location>
        <begin position="161"/>
        <end position="181"/>
    </location>
</feature>
<keyword evidence="3" id="KW-1185">Reference proteome</keyword>
<feature type="transmembrane region" description="Helical" evidence="1">
    <location>
        <begin position="87"/>
        <end position="113"/>
    </location>
</feature>
<feature type="transmembrane region" description="Helical" evidence="1">
    <location>
        <begin position="59"/>
        <end position="80"/>
    </location>
</feature>
<dbReference type="OrthoDB" id="3239304at2759"/>
<reference evidence="2 3" key="1">
    <citation type="journal article" date="2020" name="ISME J.">
        <title>Uncovering the hidden diversity of litter-decomposition mechanisms in mushroom-forming fungi.</title>
        <authorList>
            <person name="Floudas D."/>
            <person name="Bentzer J."/>
            <person name="Ahren D."/>
            <person name="Johansson T."/>
            <person name="Persson P."/>
            <person name="Tunlid A."/>
        </authorList>
    </citation>
    <scope>NUCLEOTIDE SEQUENCE [LARGE SCALE GENOMIC DNA]</scope>
    <source>
        <strain evidence="2 3">CBS 101986</strain>
    </source>
</reference>
<accession>A0A8H5AU25</accession>
<gene>
    <name evidence="2" type="ORF">D9619_010459</name>
</gene>
<proteinExistence type="predicted"/>
<keyword evidence="1" id="KW-1133">Transmembrane helix</keyword>
<comment type="caution">
    <text evidence="2">The sequence shown here is derived from an EMBL/GenBank/DDBJ whole genome shotgun (WGS) entry which is preliminary data.</text>
</comment>
<evidence type="ECO:0000313" key="3">
    <source>
        <dbReference type="Proteomes" id="UP000567179"/>
    </source>
</evidence>
<keyword evidence="1" id="KW-0812">Transmembrane</keyword>
<feature type="transmembrane region" description="Helical" evidence="1">
    <location>
        <begin position="20"/>
        <end position="39"/>
    </location>
</feature>
<dbReference type="Proteomes" id="UP000567179">
    <property type="component" value="Unassembled WGS sequence"/>
</dbReference>
<evidence type="ECO:0000313" key="2">
    <source>
        <dbReference type="EMBL" id="KAF5310177.1"/>
    </source>
</evidence>
<dbReference type="EMBL" id="JAACJJ010000058">
    <property type="protein sequence ID" value="KAF5310177.1"/>
    <property type="molecule type" value="Genomic_DNA"/>
</dbReference>
<sequence>MSPYVRSRTFCCCLPVRFGVFALSLLAMVGGSFVAVMAFKQIHNLKEHPLPKGEVLALWIHGLMFIFLAFLAIFGFIGALTKSRSKIATFAIAVAIHLGFSVASGIFTIISVFRQGAEEQIKQCMAAGVETSISAASDTAAGAASGVTEAACKSGVSIMKAVMVIIYVITWGVQLYCYFVVERYADQLAEEEELEGRIVVMPPAQQVQQVAANAVSQAQNQAAPAYSAFAPSYPFSAPGAAFGNNGRAHDRV</sequence>
<dbReference type="AlphaFoldDB" id="A0A8H5AU25"/>
<evidence type="ECO:0000256" key="1">
    <source>
        <dbReference type="SAM" id="Phobius"/>
    </source>
</evidence>
<name>A0A8H5AU25_9AGAR</name>